<keyword evidence="3" id="KW-1185">Reference proteome</keyword>
<feature type="compositionally biased region" description="Pro residues" evidence="1">
    <location>
        <begin position="52"/>
        <end position="66"/>
    </location>
</feature>
<gene>
    <name evidence="2" type="ORF">GCM10023171_22480</name>
</gene>
<evidence type="ECO:0000313" key="2">
    <source>
        <dbReference type="EMBL" id="GAA4486471.1"/>
    </source>
</evidence>
<protein>
    <recommendedName>
        <fullName evidence="4">LysM domain-containing protein</fullName>
    </recommendedName>
</protein>
<proteinExistence type="predicted"/>
<evidence type="ECO:0000313" key="3">
    <source>
        <dbReference type="Proteomes" id="UP001500731"/>
    </source>
</evidence>
<feature type="region of interest" description="Disordered" evidence="1">
    <location>
        <begin position="46"/>
        <end position="74"/>
    </location>
</feature>
<sequence>MLVTVSRAAKVATGVAAVAVIAGLVALASPAISALGGFGHHAAAQATSAAPSAPPITSPTPTPTPTPDDSSAGCRTEASFALEGDVAHLLKADAIQDRGSRPGARGEVLSSADGIFSYVVAPNDNLDSIEARLCFDGWTLARFNHVLGIAIQPDAHLILRPDPALPWIDSYNPYDEVPGVSVGDYTDALAEMGAAVRTQDLDTARAIWRKLVSGHVSPAAETAASKALDSGDWAVLDQMFP</sequence>
<dbReference type="Proteomes" id="UP001500731">
    <property type="component" value="Unassembled WGS sequence"/>
</dbReference>
<organism evidence="2 3">
    <name type="scientific">Microbacterium panaciterrae</name>
    <dbReference type="NCBI Taxonomy" id="985759"/>
    <lineage>
        <taxon>Bacteria</taxon>
        <taxon>Bacillati</taxon>
        <taxon>Actinomycetota</taxon>
        <taxon>Actinomycetes</taxon>
        <taxon>Micrococcales</taxon>
        <taxon>Microbacteriaceae</taxon>
        <taxon>Microbacterium</taxon>
    </lineage>
</organism>
<name>A0ABP8PH69_9MICO</name>
<reference evidence="3" key="1">
    <citation type="journal article" date="2019" name="Int. J. Syst. Evol. Microbiol.">
        <title>The Global Catalogue of Microorganisms (GCM) 10K type strain sequencing project: providing services to taxonomists for standard genome sequencing and annotation.</title>
        <authorList>
            <consortium name="The Broad Institute Genomics Platform"/>
            <consortium name="The Broad Institute Genome Sequencing Center for Infectious Disease"/>
            <person name="Wu L."/>
            <person name="Ma J."/>
        </authorList>
    </citation>
    <scope>NUCLEOTIDE SEQUENCE [LARGE SCALE GENOMIC DNA]</scope>
    <source>
        <strain evidence="3">JCM 17839</strain>
    </source>
</reference>
<comment type="caution">
    <text evidence="2">The sequence shown here is derived from an EMBL/GenBank/DDBJ whole genome shotgun (WGS) entry which is preliminary data.</text>
</comment>
<dbReference type="EMBL" id="BAABGP010000015">
    <property type="protein sequence ID" value="GAA4486471.1"/>
    <property type="molecule type" value="Genomic_DNA"/>
</dbReference>
<evidence type="ECO:0000256" key="1">
    <source>
        <dbReference type="SAM" id="MobiDB-lite"/>
    </source>
</evidence>
<evidence type="ECO:0008006" key="4">
    <source>
        <dbReference type="Google" id="ProtNLM"/>
    </source>
</evidence>
<accession>A0ABP8PH69</accession>